<accession>A0A4Y2FMM5</accession>
<organism evidence="1 2">
    <name type="scientific">Araneus ventricosus</name>
    <name type="common">Orbweaver spider</name>
    <name type="synonym">Epeira ventricosa</name>
    <dbReference type="NCBI Taxonomy" id="182803"/>
    <lineage>
        <taxon>Eukaryota</taxon>
        <taxon>Metazoa</taxon>
        <taxon>Ecdysozoa</taxon>
        <taxon>Arthropoda</taxon>
        <taxon>Chelicerata</taxon>
        <taxon>Arachnida</taxon>
        <taxon>Araneae</taxon>
        <taxon>Araneomorphae</taxon>
        <taxon>Entelegynae</taxon>
        <taxon>Araneoidea</taxon>
        <taxon>Araneidae</taxon>
        <taxon>Araneus</taxon>
    </lineage>
</organism>
<keyword evidence="2" id="KW-1185">Reference proteome</keyword>
<name>A0A4Y2FMM5_ARAVE</name>
<comment type="caution">
    <text evidence="1">The sequence shown here is derived from an EMBL/GenBank/DDBJ whole genome shotgun (WGS) entry which is preliminary data.</text>
</comment>
<sequence length="126" mass="14362">MFEAVICIRRKRFRRKTRVNTITRLFTPGGCESARKVPEGQPILMDFEECITYLELCQFLTGAAKATNDCYQRDLVALADMRKIMGPEHTPALNDKSVEIRKPGKPLTLCYKLPVYNIIPPNKTVS</sequence>
<gene>
    <name evidence="1" type="ORF">AVEN_198381_1</name>
</gene>
<dbReference type="EMBL" id="BGPR01000969">
    <property type="protein sequence ID" value="GBM41629.1"/>
    <property type="molecule type" value="Genomic_DNA"/>
</dbReference>
<dbReference type="Proteomes" id="UP000499080">
    <property type="component" value="Unassembled WGS sequence"/>
</dbReference>
<dbReference type="AlphaFoldDB" id="A0A4Y2FMM5"/>
<proteinExistence type="predicted"/>
<reference evidence="1 2" key="1">
    <citation type="journal article" date="2019" name="Sci. Rep.">
        <title>Orb-weaving spider Araneus ventricosus genome elucidates the spidroin gene catalogue.</title>
        <authorList>
            <person name="Kono N."/>
            <person name="Nakamura H."/>
            <person name="Ohtoshi R."/>
            <person name="Moran D.A.P."/>
            <person name="Shinohara A."/>
            <person name="Yoshida Y."/>
            <person name="Fujiwara M."/>
            <person name="Mori M."/>
            <person name="Tomita M."/>
            <person name="Arakawa K."/>
        </authorList>
    </citation>
    <scope>NUCLEOTIDE SEQUENCE [LARGE SCALE GENOMIC DNA]</scope>
</reference>
<evidence type="ECO:0000313" key="2">
    <source>
        <dbReference type="Proteomes" id="UP000499080"/>
    </source>
</evidence>
<protein>
    <submittedName>
        <fullName evidence="1">Uncharacterized protein</fullName>
    </submittedName>
</protein>
<evidence type="ECO:0000313" key="1">
    <source>
        <dbReference type="EMBL" id="GBM41629.1"/>
    </source>
</evidence>